<dbReference type="PATRIC" id="fig|1938.6.peg.5125"/>
<evidence type="ECO:0000256" key="2">
    <source>
        <dbReference type="ARBA" id="ARBA00008847"/>
    </source>
</evidence>
<dbReference type="NCBIfam" id="TIGR02127">
    <property type="entry name" value="pyrF_sub2"/>
    <property type="match status" value="1"/>
</dbReference>
<sequence>MTLSFGTRLRSAMDERGPLCVGIDPHAALLDSWGLTDDIAGLERFTFTVVEALAETVAVFKPQSAFFERFGSRGIAVLERAVADLRAAGGLVVMDAKRGDIGSTMAAYAETFLRKDSPLFSDALTVSPYLGYGSLAPAVELARESGAGLFVLALTSNPEGAEVQRAVREDGRTIGATMLAHLAAENAGETPMGSFGAVVGATLGDLSSFDLDINGPLLAPGIGAQGATAADLPAVFGAAVRNVVPNVSRGVLKHGPDAAALRDSAHRYADEVRAAVGA</sequence>
<dbReference type="SUPFAM" id="SSF51366">
    <property type="entry name" value="Ribulose-phoshate binding barrel"/>
    <property type="match status" value="1"/>
</dbReference>
<organism evidence="9 10">
    <name type="scientific">Streptomyces viridochromogenes</name>
    <dbReference type="NCBI Taxonomy" id="1938"/>
    <lineage>
        <taxon>Bacteria</taxon>
        <taxon>Bacillati</taxon>
        <taxon>Actinomycetota</taxon>
        <taxon>Actinomycetes</taxon>
        <taxon>Kitasatosporales</taxon>
        <taxon>Streptomycetaceae</taxon>
        <taxon>Streptomyces</taxon>
    </lineage>
</organism>
<dbReference type="GO" id="GO:0006207">
    <property type="term" value="P:'de novo' pyrimidine nucleobase biosynthetic process"/>
    <property type="evidence" value="ECO:0007669"/>
    <property type="project" value="InterPro"/>
</dbReference>
<comment type="caution">
    <text evidence="9">The sequence shown here is derived from an EMBL/GenBank/DDBJ whole genome shotgun (WGS) entry which is preliminary data.</text>
</comment>
<evidence type="ECO:0000313" key="9">
    <source>
        <dbReference type="EMBL" id="KOG20326.1"/>
    </source>
</evidence>
<dbReference type="EC" id="4.1.1.23" evidence="7"/>
<evidence type="ECO:0000256" key="7">
    <source>
        <dbReference type="HAMAP-Rule" id="MF_01215"/>
    </source>
</evidence>
<evidence type="ECO:0000256" key="5">
    <source>
        <dbReference type="ARBA" id="ARBA00023239"/>
    </source>
</evidence>
<keyword evidence="3 7" id="KW-0210">Decarboxylase</keyword>
<dbReference type="Pfam" id="PF00215">
    <property type="entry name" value="OMPdecase"/>
    <property type="match status" value="1"/>
</dbReference>
<dbReference type="InterPro" id="IPR013785">
    <property type="entry name" value="Aldolase_TIM"/>
</dbReference>
<protein>
    <recommendedName>
        <fullName evidence="7">Orotidine 5'-phosphate decarboxylase</fullName>
        <ecNumber evidence="7">4.1.1.23</ecNumber>
    </recommendedName>
    <alternativeName>
        <fullName evidence="7">OMP decarboxylase</fullName>
        <shortName evidence="7">OMPDCase</shortName>
        <shortName evidence="7">OMPdecase</shortName>
    </alternativeName>
</protein>
<dbReference type="InterPro" id="IPR001754">
    <property type="entry name" value="OMPdeCOase_dom"/>
</dbReference>
<comment type="pathway">
    <text evidence="1 7">Pyrimidine metabolism; UMP biosynthesis via de novo pathway; UMP from orotate: step 2/2.</text>
</comment>
<dbReference type="UniPathway" id="UPA00070">
    <property type="reaction ID" value="UER00120"/>
</dbReference>
<comment type="catalytic activity">
    <reaction evidence="6 7">
        <text>orotidine 5'-phosphate + H(+) = UMP + CO2</text>
        <dbReference type="Rhea" id="RHEA:11596"/>
        <dbReference type="ChEBI" id="CHEBI:15378"/>
        <dbReference type="ChEBI" id="CHEBI:16526"/>
        <dbReference type="ChEBI" id="CHEBI:57538"/>
        <dbReference type="ChEBI" id="CHEBI:57865"/>
        <dbReference type="EC" id="4.1.1.23"/>
    </reaction>
</comment>
<dbReference type="InterPro" id="IPR011060">
    <property type="entry name" value="RibuloseP-bd_barrel"/>
</dbReference>
<name>A0A0L8K337_STRVR</name>
<evidence type="ECO:0000256" key="6">
    <source>
        <dbReference type="ARBA" id="ARBA00049157"/>
    </source>
</evidence>
<feature type="active site" description="Proton donor" evidence="7">
    <location>
        <position position="97"/>
    </location>
</feature>
<evidence type="ECO:0000256" key="3">
    <source>
        <dbReference type="ARBA" id="ARBA00022793"/>
    </source>
</evidence>
<accession>A0A0L8K337</accession>
<evidence type="ECO:0000256" key="1">
    <source>
        <dbReference type="ARBA" id="ARBA00004861"/>
    </source>
</evidence>
<evidence type="ECO:0000256" key="4">
    <source>
        <dbReference type="ARBA" id="ARBA00022975"/>
    </source>
</evidence>
<dbReference type="Proteomes" id="UP000037023">
    <property type="component" value="Unassembled WGS sequence"/>
</dbReference>
<evidence type="ECO:0000313" key="10">
    <source>
        <dbReference type="Proteomes" id="UP000037023"/>
    </source>
</evidence>
<dbReference type="GO" id="GO:0044205">
    <property type="term" value="P:'de novo' UMP biosynthetic process"/>
    <property type="evidence" value="ECO:0007669"/>
    <property type="project" value="UniProtKB-UniRule"/>
</dbReference>
<dbReference type="Gene3D" id="3.20.20.70">
    <property type="entry name" value="Aldolase class I"/>
    <property type="match status" value="1"/>
</dbReference>
<dbReference type="RefSeq" id="WP_017242221.1">
    <property type="nucleotide sequence ID" value="NZ_LGUP01000305.1"/>
</dbReference>
<dbReference type="InterPro" id="IPR011995">
    <property type="entry name" value="OMPdecase_type-2"/>
</dbReference>
<reference evidence="9 10" key="1">
    <citation type="submission" date="2015-06" db="EMBL/GenBank/DDBJ databases">
        <authorList>
            <person name="Hoefler B.C."/>
            <person name="Straight P.D."/>
        </authorList>
    </citation>
    <scope>NUCLEOTIDE SEQUENCE [LARGE SCALE GENOMIC DNA]</scope>
    <source>
        <strain evidence="9 10">NRRL 3427</strain>
    </source>
</reference>
<dbReference type="CDD" id="cd04725">
    <property type="entry name" value="OMP_decarboxylase_like"/>
    <property type="match status" value="1"/>
</dbReference>
<dbReference type="GO" id="GO:0004590">
    <property type="term" value="F:orotidine-5'-phosphate decarboxylase activity"/>
    <property type="evidence" value="ECO:0007669"/>
    <property type="project" value="UniProtKB-UniRule"/>
</dbReference>
<proteinExistence type="inferred from homology"/>
<evidence type="ECO:0000259" key="8">
    <source>
        <dbReference type="SMART" id="SM00934"/>
    </source>
</evidence>
<keyword evidence="5 7" id="KW-0456">Lyase</keyword>
<dbReference type="PROSITE" id="PS00156">
    <property type="entry name" value="OMPDECASE"/>
    <property type="match status" value="1"/>
</dbReference>
<dbReference type="AlphaFoldDB" id="A0A0L8K337"/>
<dbReference type="PANTHER" id="PTHR43375:SF1">
    <property type="entry name" value="OROTIDINE 5'-PHOSPHATE DECARBOXYLASE"/>
    <property type="match status" value="1"/>
</dbReference>
<dbReference type="EMBL" id="LGUP01000305">
    <property type="protein sequence ID" value="KOG20326.1"/>
    <property type="molecule type" value="Genomic_DNA"/>
</dbReference>
<dbReference type="OrthoDB" id="9808470at2"/>
<keyword evidence="4 7" id="KW-0665">Pyrimidine biosynthesis</keyword>
<comment type="similarity">
    <text evidence="2 7">Belongs to the OMP decarboxylase family. Type 2 subfamily.</text>
</comment>
<gene>
    <name evidence="7" type="primary">pyrF</name>
    <name evidence="9" type="ORF">ADK34_23805</name>
</gene>
<dbReference type="InterPro" id="IPR018089">
    <property type="entry name" value="OMPdecase_AS"/>
</dbReference>
<dbReference type="PANTHER" id="PTHR43375">
    <property type="entry name" value="OROTIDINE 5'-PHOSPHATE DECARBOXYLASE"/>
    <property type="match status" value="1"/>
</dbReference>
<dbReference type="HAMAP" id="MF_01215">
    <property type="entry name" value="OMPdecase_type2"/>
    <property type="match status" value="1"/>
</dbReference>
<dbReference type="SMART" id="SM00934">
    <property type="entry name" value="OMPdecase"/>
    <property type="match status" value="1"/>
</dbReference>
<feature type="domain" description="Orotidine 5'-phosphate decarboxylase" evidence="8">
    <location>
        <begin position="18"/>
        <end position="264"/>
    </location>
</feature>